<reference evidence="1 2" key="1">
    <citation type="submission" date="2020-06" db="EMBL/GenBank/DDBJ databases">
        <authorList>
            <person name="Li R."/>
            <person name="Bekaert M."/>
        </authorList>
    </citation>
    <scope>NUCLEOTIDE SEQUENCE [LARGE SCALE GENOMIC DNA]</scope>
    <source>
        <strain evidence="2">wild</strain>
    </source>
</reference>
<dbReference type="Proteomes" id="UP000507470">
    <property type="component" value="Unassembled WGS sequence"/>
</dbReference>
<dbReference type="AlphaFoldDB" id="A0A6J8CZ21"/>
<protein>
    <submittedName>
        <fullName evidence="1">Uncharacterized protein</fullName>
    </submittedName>
</protein>
<organism evidence="1 2">
    <name type="scientific">Mytilus coruscus</name>
    <name type="common">Sea mussel</name>
    <dbReference type="NCBI Taxonomy" id="42192"/>
    <lineage>
        <taxon>Eukaryota</taxon>
        <taxon>Metazoa</taxon>
        <taxon>Spiralia</taxon>
        <taxon>Lophotrochozoa</taxon>
        <taxon>Mollusca</taxon>
        <taxon>Bivalvia</taxon>
        <taxon>Autobranchia</taxon>
        <taxon>Pteriomorphia</taxon>
        <taxon>Mytilida</taxon>
        <taxon>Mytiloidea</taxon>
        <taxon>Mytilidae</taxon>
        <taxon>Mytilinae</taxon>
        <taxon>Mytilus</taxon>
    </lineage>
</organism>
<dbReference type="OrthoDB" id="2427080at2759"/>
<accession>A0A6J8CZ21</accession>
<gene>
    <name evidence="1" type="ORF">MCOR_35201</name>
</gene>
<dbReference type="InterPro" id="IPR043151">
    <property type="entry name" value="BAH_sf"/>
</dbReference>
<sequence length="918" mass="105257">MLRIRQTRCAEKEDEIEGVQSKRIRLTDDLECDDVNDESINNDILNRSYETQLEHAEASSQEFGENEDYGEYSQNTSECTEDYFPWDNFTEAALSVFFESSGISEKQFGKLLQIISNDKFEKDHIPESVYSIKKKRSLLPVLKVHQNNTENEKEGSFYYFDVENIVNRIISSESSLSTMTFVPISPLNGEMSEVCHSQLYKQSPLFSVIQSLTIGSIIYRIEDFIKFSADRKIRIGKIHSFCFDSGKKVVINVKLYLRGLEVRNHYSYTSITSKKDQIFLTDVIDTVEKEHVIKKITCPSEISGMYFLSKHEEQNFTDSSFHFISDEIPWFEDYSFQKDVPKPDIPKGVPVLILYLHLYFDGFGLYRRKYHSTNGFYMSVGNLPRREGAKRASMHVIGLGEPNSTFNDCFECVEPFIKKLQKGYMTTSAYGPVFVVGGIGEINADMPQANACANCLGPTANKRCRFCSISKEFLCYADAADPEATERRTKERTMETIVEMTTMSDQEKNRCQTETGVLMKQNPLFEKEIFFEPHIQVRIDHFHLDLLGVSRLQIGLILENVRASTKDYLQAYTSVIDLPSWFVKLPELKHISTATGQEIAELVQLWPVICRNVMTVDLFGRNAKAFFESNRVTDVHLHKHNQLLAEYLSMIYSTSITRNQVERLHDTIRRHHMLMKEIWGEDICNRGNIHCGFHSKQDTILMGHPKIPDCNRFERHHHCVKDLVLAHCNGKNVEKSAVSRLAVVEAIKHVLSRSVASVNYNPDEIAGYVSMYTDDEDICLIPKAELVQHPRDGKEQSSQGLNNTCIAGQISQHENNCSSIEIGQQKWKYGRKVQKAVSSFNCNDMLEDLKDTDILNMVSHLNLPNIARLNCSSDFPLTTLQSDNDSWQWSTKLEKDSNSISSGKYAFKKMFLLVFDNF</sequence>
<dbReference type="EMBL" id="CACVKT020006376">
    <property type="protein sequence ID" value="CAC5401075.1"/>
    <property type="molecule type" value="Genomic_DNA"/>
</dbReference>
<keyword evidence="2" id="KW-1185">Reference proteome</keyword>
<dbReference type="Gene3D" id="2.30.30.490">
    <property type="match status" value="1"/>
</dbReference>
<evidence type="ECO:0000313" key="2">
    <source>
        <dbReference type="Proteomes" id="UP000507470"/>
    </source>
</evidence>
<evidence type="ECO:0000313" key="1">
    <source>
        <dbReference type="EMBL" id="CAC5401075.1"/>
    </source>
</evidence>
<name>A0A6J8CZ21_MYTCO</name>
<proteinExistence type="predicted"/>